<organism evidence="2">
    <name type="scientific">Siphoviridae sp. cteLh2</name>
    <dbReference type="NCBI Taxonomy" id="2825590"/>
    <lineage>
        <taxon>Viruses</taxon>
        <taxon>Duplodnaviria</taxon>
        <taxon>Heunggongvirae</taxon>
        <taxon>Uroviricota</taxon>
        <taxon>Caudoviricetes</taxon>
    </lineage>
</organism>
<evidence type="ECO:0000313" key="2">
    <source>
        <dbReference type="EMBL" id="DAF89764.1"/>
    </source>
</evidence>
<dbReference type="InterPro" id="IPR010708">
    <property type="entry name" value="5'(3')-deoxyribonucleotidase"/>
</dbReference>
<sequence>MTVYIDIDETLYNLSKLVIETANREFNTNYDYVQNTNWWWEDYITETGCGSREYFEELLQVQGVFLYGGPIENAIETVNKLYNEGFNIKFLSCPQWNKYCTYEKVTWLSHCFEWFNADKHLILTGDKSIFDRVGDVLIDDAIHNLTWTKGINIAFNQKWNEKYKGLRMNWNEIYNFLWRKYRCY</sequence>
<dbReference type="InterPro" id="IPR023214">
    <property type="entry name" value="HAD_sf"/>
</dbReference>
<dbReference type="Pfam" id="PF06941">
    <property type="entry name" value="NT5C"/>
    <property type="match status" value="1"/>
</dbReference>
<feature type="active site" description="Nucleophile" evidence="1">
    <location>
        <position position="6"/>
    </location>
</feature>
<evidence type="ECO:0000256" key="1">
    <source>
        <dbReference type="PIRSR" id="PIRSR610708-1"/>
    </source>
</evidence>
<protein>
    <submittedName>
        <fullName evidence="2">5' nucleotidase</fullName>
    </submittedName>
</protein>
<reference evidence="2" key="1">
    <citation type="journal article" date="2021" name="Proc. Natl. Acad. Sci. U.S.A.">
        <title>A Catalog of Tens of Thousands of Viruses from Human Metagenomes Reveals Hidden Associations with Chronic Diseases.</title>
        <authorList>
            <person name="Tisza M.J."/>
            <person name="Buck C.B."/>
        </authorList>
    </citation>
    <scope>NUCLEOTIDE SEQUENCE</scope>
    <source>
        <strain evidence="2">CteLh2</strain>
    </source>
</reference>
<name>A0A8S5U5N8_9CAUD</name>
<dbReference type="PANTHER" id="PTHR16504">
    <property type="entry name" value="5'(3')-DEOXYRIBONUCLEOTIDASE"/>
    <property type="match status" value="1"/>
</dbReference>
<dbReference type="GO" id="GO:0008253">
    <property type="term" value="F:5'-nucleotidase activity"/>
    <property type="evidence" value="ECO:0007669"/>
    <property type="project" value="InterPro"/>
</dbReference>
<proteinExistence type="predicted"/>
<feature type="active site" description="Proton donor" evidence="1">
    <location>
        <position position="8"/>
    </location>
</feature>
<dbReference type="PANTHER" id="PTHR16504:SF4">
    <property type="entry name" value="5'(3')-DEOXYRIBONUCLEOTIDASE"/>
    <property type="match status" value="1"/>
</dbReference>
<dbReference type="InterPro" id="IPR036412">
    <property type="entry name" value="HAD-like_sf"/>
</dbReference>
<accession>A0A8S5U5N8</accession>
<dbReference type="EMBL" id="BK016017">
    <property type="protein sequence ID" value="DAF89764.1"/>
    <property type="molecule type" value="Genomic_DNA"/>
</dbReference>
<dbReference type="GO" id="GO:0009223">
    <property type="term" value="P:pyrimidine deoxyribonucleotide catabolic process"/>
    <property type="evidence" value="ECO:0007669"/>
    <property type="project" value="TreeGrafter"/>
</dbReference>
<dbReference type="Gene3D" id="3.40.50.1000">
    <property type="entry name" value="HAD superfamily/HAD-like"/>
    <property type="match status" value="1"/>
</dbReference>
<dbReference type="SUPFAM" id="SSF56784">
    <property type="entry name" value="HAD-like"/>
    <property type="match status" value="1"/>
</dbReference>